<reference evidence="1 2" key="1">
    <citation type="submission" date="2019-11" db="EMBL/GenBank/DDBJ databases">
        <title>Paenibacillus monticola sp. nov., a novel PGPR strain isolated from mountain sample in China.</title>
        <authorList>
            <person name="Zhao Q."/>
            <person name="Li H.-P."/>
            <person name="Zhang J.-L."/>
        </authorList>
    </citation>
    <scope>NUCLEOTIDE SEQUENCE [LARGE SCALE GENOMIC DNA]</scope>
    <source>
        <strain evidence="1 2">LC-T2</strain>
    </source>
</reference>
<dbReference type="InterPro" id="IPR036388">
    <property type="entry name" value="WH-like_DNA-bd_sf"/>
</dbReference>
<accession>A0A7X2H6P3</accession>
<keyword evidence="2" id="KW-1185">Reference proteome</keyword>
<dbReference type="InterPro" id="IPR036390">
    <property type="entry name" value="WH_DNA-bd_sf"/>
</dbReference>
<dbReference type="Pfam" id="PF02082">
    <property type="entry name" value="Rrf2"/>
    <property type="match status" value="1"/>
</dbReference>
<protein>
    <submittedName>
        <fullName evidence="1">Rrf2 family transcriptional regulator</fullName>
    </submittedName>
</protein>
<organism evidence="1 2">
    <name type="scientific">Paenibacillus monticola</name>
    <dbReference type="NCBI Taxonomy" id="2666075"/>
    <lineage>
        <taxon>Bacteria</taxon>
        <taxon>Bacillati</taxon>
        <taxon>Bacillota</taxon>
        <taxon>Bacilli</taxon>
        <taxon>Bacillales</taxon>
        <taxon>Paenibacillaceae</taxon>
        <taxon>Paenibacillus</taxon>
    </lineage>
</organism>
<dbReference type="SUPFAM" id="SSF46785">
    <property type="entry name" value="Winged helix' DNA-binding domain"/>
    <property type="match status" value="1"/>
</dbReference>
<dbReference type="Proteomes" id="UP000463051">
    <property type="component" value="Unassembled WGS sequence"/>
</dbReference>
<dbReference type="AlphaFoldDB" id="A0A7X2H6P3"/>
<name>A0A7X2H6P3_9BACL</name>
<evidence type="ECO:0000313" key="1">
    <source>
        <dbReference type="EMBL" id="MRN54499.1"/>
    </source>
</evidence>
<dbReference type="GO" id="GO:0003700">
    <property type="term" value="F:DNA-binding transcription factor activity"/>
    <property type="evidence" value="ECO:0007669"/>
    <property type="project" value="TreeGrafter"/>
</dbReference>
<dbReference type="InterPro" id="IPR000944">
    <property type="entry name" value="Tscrpt_reg_Rrf2"/>
</dbReference>
<dbReference type="PROSITE" id="PS51197">
    <property type="entry name" value="HTH_RRF2_2"/>
    <property type="match status" value="1"/>
</dbReference>
<evidence type="ECO:0000313" key="2">
    <source>
        <dbReference type="Proteomes" id="UP000463051"/>
    </source>
</evidence>
<dbReference type="GO" id="GO:0005829">
    <property type="term" value="C:cytosol"/>
    <property type="evidence" value="ECO:0007669"/>
    <property type="project" value="TreeGrafter"/>
</dbReference>
<dbReference type="PANTHER" id="PTHR33221">
    <property type="entry name" value="WINGED HELIX-TURN-HELIX TRANSCRIPTIONAL REGULATOR, RRF2 FAMILY"/>
    <property type="match status" value="1"/>
</dbReference>
<gene>
    <name evidence="1" type="ORF">GJB61_16060</name>
</gene>
<dbReference type="EMBL" id="WJXB01000005">
    <property type="protein sequence ID" value="MRN54499.1"/>
    <property type="molecule type" value="Genomic_DNA"/>
</dbReference>
<comment type="caution">
    <text evidence="1">The sequence shown here is derived from an EMBL/GenBank/DDBJ whole genome shotgun (WGS) entry which is preliminary data.</text>
</comment>
<dbReference type="PANTHER" id="PTHR33221:SF15">
    <property type="entry name" value="HTH-TYPE TRANSCRIPTIONAL REGULATOR YWGB-RELATED"/>
    <property type="match status" value="1"/>
</dbReference>
<proteinExistence type="predicted"/>
<dbReference type="RefSeq" id="WP_154119665.1">
    <property type="nucleotide sequence ID" value="NZ_WJXB01000005.1"/>
</dbReference>
<sequence length="133" mass="14863">MAELKRFGYGLQALVVLASRSGQYSSTEIAELINGEATALRKILSRLTDAGFIEVSQGRGGGYTLARKPEDITLAEVYRTLQDDGAQWERMLDTTGNNFFGKKVRESFEQIIMDIHTQVDHVLLSYTIADLME</sequence>
<dbReference type="NCBIfam" id="TIGR00738">
    <property type="entry name" value="rrf2_super"/>
    <property type="match status" value="1"/>
</dbReference>
<dbReference type="Gene3D" id="1.10.10.10">
    <property type="entry name" value="Winged helix-like DNA-binding domain superfamily/Winged helix DNA-binding domain"/>
    <property type="match status" value="1"/>
</dbReference>